<proteinExistence type="predicted"/>
<evidence type="ECO:0000313" key="1">
    <source>
        <dbReference type="EMBL" id="AMJ73488.1"/>
    </source>
</evidence>
<reference evidence="1 2" key="1">
    <citation type="submission" date="2015-12" db="EMBL/GenBank/DDBJ databases">
        <title>Intraspecies pangenome expansion in the marine bacterium Alteromonas.</title>
        <authorList>
            <person name="Lopez-Perez M."/>
            <person name="Rodriguez-Valera F."/>
        </authorList>
    </citation>
    <scope>NUCLEOTIDE SEQUENCE [LARGE SCALE GENOMIC DNA]</scope>
    <source>
        <strain evidence="1 2">LMG 21861</strain>
    </source>
</reference>
<dbReference type="Proteomes" id="UP000056750">
    <property type="component" value="Chromosome"/>
</dbReference>
<sequence>MDRILAVLDSARTKLGSGIKSVEQAMSESLGKPNPALAQEIRAHIKTLDRTAIAELVQKFFAEKNYEVVNAIIDAPAFLSGITTEERENYKRKLHETTNPELVKRVKVMKSALSIMESRGPLVMV</sequence>
<organism evidence="1 2">
    <name type="scientific">Alteromonas stellipolaris</name>
    <dbReference type="NCBI Taxonomy" id="233316"/>
    <lineage>
        <taxon>Bacteria</taxon>
        <taxon>Pseudomonadati</taxon>
        <taxon>Pseudomonadota</taxon>
        <taxon>Gammaproteobacteria</taxon>
        <taxon>Alteromonadales</taxon>
        <taxon>Alteromonadaceae</taxon>
        <taxon>Alteromonas/Salinimonas group</taxon>
        <taxon>Alteromonas</taxon>
    </lineage>
</organism>
<evidence type="ECO:0000313" key="2">
    <source>
        <dbReference type="Proteomes" id="UP000056750"/>
    </source>
</evidence>
<gene>
    <name evidence="1" type="ORF">AVL57_05560</name>
</gene>
<dbReference type="RefSeq" id="WP_057793585.1">
    <property type="nucleotide sequence ID" value="NZ_CP013926.1"/>
</dbReference>
<keyword evidence="2" id="KW-1185">Reference proteome</keyword>
<accession>A0ABN4LHW1</accession>
<protein>
    <submittedName>
        <fullName evidence="1">Uncharacterized protein</fullName>
    </submittedName>
</protein>
<dbReference type="EMBL" id="CP013926">
    <property type="protein sequence ID" value="AMJ73488.1"/>
    <property type="molecule type" value="Genomic_DNA"/>
</dbReference>
<name>A0ABN4LHW1_9ALTE</name>